<reference evidence="2 3" key="1">
    <citation type="journal article" date="2012" name="Front. Microbiol.">
        <title>Redundancy and modularity in membrane-associated dissimilatory nitrate reduction in Bacillus.</title>
        <authorList>
            <person name="Heylen K."/>
            <person name="Keltjens J."/>
        </authorList>
    </citation>
    <scope>NUCLEOTIDE SEQUENCE [LARGE SCALE GENOMIC DNA]</scope>
    <source>
        <strain evidence="2 3">LMG 9581</strain>
    </source>
</reference>
<feature type="compositionally biased region" description="Polar residues" evidence="1">
    <location>
        <begin position="41"/>
        <end position="59"/>
    </location>
</feature>
<feature type="region of interest" description="Disordered" evidence="1">
    <location>
        <begin position="32"/>
        <end position="67"/>
    </location>
</feature>
<feature type="non-terminal residue" evidence="2">
    <location>
        <position position="1"/>
    </location>
</feature>
<dbReference type="AlphaFoldDB" id="K6CU51"/>
<dbReference type="EMBL" id="AJLR01000128">
    <property type="protein sequence ID" value="EKN63772.1"/>
    <property type="molecule type" value="Genomic_DNA"/>
</dbReference>
<accession>K6CU51</accession>
<sequence length="67" mass="7486">KNAAMLRAEPTLPVRKNEKCGHVKGRAHILCPQKRKMRPRQGQNPHSLSAPQCWKSSFSPPAMPTAQ</sequence>
<comment type="caution">
    <text evidence="2">The sequence shown here is derived from an EMBL/GenBank/DDBJ whole genome shotgun (WGS) entry which is preliminary data.</text>
</comment>
<dbReference type="Proteomes" id="UP000006315">
    <property type="component" value="Unassembled WGS sequence"/>
</dbReference>
<keyword evidence="3" id="KW-1185">Reference proteome</keyword>
<evidence type="ECO:0000313" key="3">
    <source>
        <dbReference type="Proteomes" id="UP000006315"/>
    </source>
</evidence>
<evidence type="ECO:0000256" key="1">
    <source>
        <dbReference type="SAM" id="MobiDB-lite"/>
    </source>
</evidence>
<name>K6CU51_SCHAZ</name>
<proteinExistence type="predicted"/>
<organism evidence="2 3">
    <name type="scientific">Schinkia azotoformans LMG 9581</name>
    <dbReference type="NCBI Taxonomy" id="1131731"/>
    <lineage>
        <taxon>Bacteria</taxon>
        <taxon>Bacillati</taxon>
        <taxon>Bacillota</taxon>
        <taxon>Bacilli</taxon>
        <taxon>Bacillales</taxon>
        <taxon>Bacillaceae</taxon>
        <taxon>Calidifontibacillus/Schinkia group</taxon>
        <taxon>Schinkia</taxon>
    </lineage>
</organism>
<protein>
    <submittedName>
        <fullName evidence="2">Uncharacterized protein</fullName>
    </submittedName>
</protein>
<gene>
    <name evidence="2" type="ORF">BAZO_16254</name>
</gene>
<evidence type="ECO:0000313" key="2">
    <source>
        <dbReference type="EMBL" id="EKN63772.1"/>
    </source>
</evidence>